<dbReference type="Gramene" id="Kaladp0520s0011.1.v1.1">
    <property type="protein sequence ID" value="Kaladp0520s0011.1.v1.1"/>
    <property type="gene ID" value="Kaladp0520s0011.v1.1"/>
</dbReference>
<feature type="region of interest" description="Disordered" evidence="1">
    <location>
        <begin position="620"/>
        <end position="639"/>
    </location>
</feature>
<dbReference type="PANTHER" id="PTHR47471:SF1">
    <property type="entry name" value="PROTEIN ESSENTIAL FOR POTEXVIRUS ACCUMULATION 1"/>
    <property type="match status" value="1"/>
</dbReference>
<feature type="region of interest" description="Disordered" evidence="1">
    <location>
        <begin position="374"/>
        <end position="512"/>
    </location>
</feature>
<feature type="compositionally biased region" description="Polar residues" evidence="1">
    <location>
        <begin position="23"/>
        <end position="34"/>
    </location>
</feature>
<feature type="compositionally biased region" description="Pro residues" evidence="1">
    <location>
        <begin position="1478"/>
        <end position="1487"/>
    </location>
</feature>
<dbReference type="CDD" id="cd00072">
    <property type="entry name" value="GYF"/>
    <property type="match status" value="1"/>
</dbReference>
<feature type="compositionally biased region" description="Basic and acidic residues" evidence="1">
    <location>
        <begin position="94"/>
        <end position="134"/>
    </location>
</feature>
<dbReference type="InterPro" id="IPR035445">
    <property type="entry name" value="GYF-like_dom_sf"/>
</dbReference>
<dbReference type="Gene3D" id="3.30.1490.40">
    <property type="match status" value="1"/>
</dbReference>
<feature type="compositionally biased region" description="Basic residues" evidence="1">
    <location>
        <begin position="1713"/>
        <end position="1723"/>
    </location>
</feature>
<dbReference type="SUPFAM" id="SSF55277">
    <property type="entry name" value="GYF domain"/>
    <property type="match status" value="1"/>
</dbReference>
<feature type="compositionally biased region" description="Polar residues" evidence="1">
    <location>
        <begin position="1515"/>
        <end position="1524"/>
    </location>
</feature>
<feature type="compositionally biased region" description="Low complexity" evidence="1">
    <location>
        <begin position="1382"/>
        <end position="1393"/>
    </location>
</feature>
<feature type="compositionally biased region" description="Basic and acidic residues" evidence="1">
    <location>
        <begin position="488"/>
        <end position="502"/>
    </location>
</feature>
<dbReference type="OMA" id="DWNDPSA"/>
<feature type="region of interest" description="Disordered" evidence="1">
    <location>
        <begin position="1702"/>
        <end position="1724"/>
    </location>
</feature>
<protein>
    <recommendedName>
        <fullName evidence="2">GYF domain-containing protein</fullName>
    </recommendedName>
</protein>
<reference evidence="3" key="1">
    <citation type="submission" date="2021-01" db="UniProtKB">
        <authorList>
            <consortium name="EnsemblPlants"/>
        </authorList>
    </citation>
    <scope>IDENTIFICATION</scope>
</reference>
<feature type="compositionally biased region" description="Basic and acidic residues" evidence="1">
    <location>
        <begin position="143"/>
        <end position="199"/>
    </location>
</feature>
<feature type="compositionally biased region" description="Polar residues" evidence="1">
    <location>
        <begin position="1583"/>
        <end position="1595"/>
    </location>
</feature>
<dbReference type="Proteomes" id="UP000594263">
    <property type="component" value="Unplaced"/>
</dbReference>
<feature type="domain" description="GYF" evidence="2">
    <location>
        <begin position="562"/>
        <end position="613"/>
    </location>
</feature>
<feature type="region of interest" description="Disordered" evidence="1">
    <location>
        <begin position="1372"/>
        <end position="1397"/>
    </location>
</feature>
<organism evidence="3 4">
    <name type="scientific">Kalanchoe fedtschenkoi</name>
    <name type="common">Lavender scallops</name>
    <name type="synonym">South American air plant</name>
    <dbReference type="NCBI Taxonomy" id="63787"/>
    <lineage>
        <taxon>Eukaryota</taxon>
        <taxon>Viridiplantae</taxon>
        <taxon>Streptophyta</taxon>
        <taxon>Embryophyta</taxon>
        <taxon>Tracheophyta</taxon>
        <taxon>Spermatophyta</taxon>
        <taxon>Magnoliopsida</taxon>
        <taxon>eudicotyledons</taxon>
        <taxon>Gunneridae</taxon>
        <taxon>Pentapetalae</taxon>
        <taxon>Saxifragales</taxon>
        <taxon>Crassulaceae</taxon>
        <taxon>Kalanchoe</taxon>
    </lineage>
</organism>
<feature type="region of interest" description="Disordered" evidence="1">
    <location>
        <begin position="1"/>
        <end position="286"/>
    </location>
</feature>
<feature type="region of interest" description="Disordered" evidence="1">
    <location>
        <begin position="1477"/>
        <end position="1602"/>
    </location>
</feature>
<feature type="compositionally biased region" description="Basic and acidic residues" evidence="1">
    <location>
        <begin position="441"/>
        <end position="459"/>
    </location>
</feature>
<evidence type="ECO:0000256" key="1">
    <source>
        <dbReference type="SAM" id="MobiDB-lite"/>
    </source>
</evidence>
<dbReference type="InterPro" id="IPR003169">
    <property type="entry name" value="GYF"/>
</dbReference>
<accession>A0A7N0VBF1</accession>
<evidence type="ECO:0000259" key="2">
    <source>
        <dbReference type="PROSITE" id="PS50829"/>
    </source>
</evidence>
<sequence>MADRNASDSRHGLSLAAPPPISKDNQGSESSIPLSPQWLLPKMGESKHETGNEDDHSSNNSRHLDIPKSPRSTDEVVDLPKKKDVFRPSLLDQETSRRDRWRDEERDTNPSVRRDRWREGDKEPTEIRKTDRWTDSSASKSYGETRRAAADRWGDSSSRDTGYERRESKWTSRWGPNDKDKELLPEKSQEFARESDIMYDKGLPNSGTHRKDDKEGDVYRPWRSNSSQSRGRGESPHSLNLTSSKGTSFSYGRGRSENQPPAFGHAHGRPNMSTSGNSFGTHSQSSGLVSDKVESIHFESTCLRYSRAKLLDVYKTMDKRSSWKLLDSFVEVPSLTQEELSEPLGLSTPSPEEAVILMGIDKGDILSSGVPAINKEGPAGRHPSEFSQSGRPKFAGSKEDISHAIDGSIDDDVEDLKSGYSNYPEGAMYDKQTQHFASHHTYHDTKPRPEDSTPHHKPGEISASRDIGIQRNIYVPPGSSWRSPSLAEHARPPSLEGREVSADRQSQYVRSQHHENGSAYMMYQNNDQKWQVGGRPVNETQSSVFLDREHESRKLPPPSPEDLILLYKDPQGNIQGPFTGSDIIGWYDAGFFGIDLQVRLASASKDQPFSLLGDVMPHLRSKAGPPPGFNAPRQSDPVDLPSRLSYSNSGKLLVNSSETNPLKNNLRPMHGFSTEADNRFLESLMTGPQGYFGNNSTGVTPIGVDHDNLFLLAKKMAVEQQSSWTVREPAPMVQPEIGSESASVHPKLQSPVIDNIRPNLLSQSSELLAMLQGVSERSSSGFNNAAGNWSNFPVHGSSFKDNLDVYHGQNIQPPSAFGIQQQILQAQNNPSLINLLSQSNPSGVLKPDNISSGMPQDPLTLNMLQQQYLLQLHSQTPASMQQLSVLDKLLLLQQQQKQEQLIRQQHMLAQTLSESLTHQHLGVPSYGHIQANAIPGGDIDQLQHRMAQEHLNSGMQRSAPIVHDESGSNMAKLNPQVPQEVSKLSSQISQEVSELNAQVQQEVADPLSELKRRGASMMAEIADGSASSDNSFLLQEADHILEDFEPFNAASTAELSKNSGAPPESVEAFGLVSAALHDNDSLKNSSYSSGKLSDVYEERIIERDQVIEEPAKVKEVKNIGTLEVKKGSDKKARKQKTSKSSEQGKGVSKMTMPPTKLFEVEGTNVNDSGGVDLLQAGDWVPYSQNQPEIAMPSDKISQQTLPGQDNLFKVSEGYTMMNVEQKAAGLPSHNTQLHPGQRAWKPAPGFKPKSLLEIQQEEQIRAQAEVQNNALSSSANTTSLPTPWAGVVANADTKTSKVIYMDVGSTETNSEISLKTKSGKSQLHDLLAEEANTKSNDVEMKHDNQKFTLTEPLISTNSESIDDFDFIQAKDTKKNRKKSGKAKGASSKAVSVSPDVSLGSSPIEKIKTSRQVQQEKEILPAVPSGPSLGDFVVWKGESASFSPSPAPAWSTDSGKVQPVLLRDILKEQEKKTALVPHLMPPATPPKPQLIQPAHGSGPARSLGGSSLPKTPASVPVTSISGHSKQSGDDDLFWGPIDSTKQESKQTDFPQLATHSSRGVKSSTQLKGSIGGLTKQKSVAGRTADNSHSSSPQSSLKGRKDVMSKQAEAMDFRDWCEAESIRLIGSKDTSFLEFCLKQTRSEAEILLVENLGSYDPDHEFIDKFLNFKELLPADVIDIAFQSQNDRKSSGGQTSFGIAAVVRESNTQESSTKGGGKKKNKKGKKVSPSVLGFNVVSNRIMMGEIQTVDD</sequence>
<dbReference type="Pfam" id="PF02213">
    <property type="entry name" value="GYF"/>
    <property type="match status" value="1"/>
</dbReference>
<evidence type="ECO:0000313" key="3">
    <source>
        <dbReference type="EnsemblPlants" id="Kaladp0520s0011.1.v1.1"/>
    </source>
</evidence>
<evidence type="ECO:0000313" key="4">
    <source>
        <dbReference type="Proteomes" id="UP000594263"/>
    </source>
</evidence>
<feature type="compositionally biased region" description="Polar residues" evidence="1">
    <location>
        <begin position="237"/>
        <end position="250"/>
    </location>
</feature>
<name>A0A7N0VBF1_KALFE</name>
<dbReference type="PROSITE" id="PS50829">
    <property type="entry name" value="GYF"/>
    <property type="match status" value="1"/>
</dbReference>
<dbReference type="SMART" id="SM00444">
    <property type="entry name" value="GYF"/>
    <property type="match status" value="1"/>
</dbReference>
<feature type="region of interest" description="Disordered" evidence="1">
    <location>
        <begin position="1125"/>
        <end position="1150"/>
    </location>
</feature>
<proteinExistence type="predicted"/>
<feature type="compositionally biased region" description="Polar residues" evidence="1">
    <location>
        <begin position="271"/>
        <end position="286"/>
    </location>
</feature>
<feature type="compositionally biased region" description="Basic and acidic residues" evidence="1">
    <location>
        <begin position="1"/>
        <end position="11"/>
    </location>
</feature>
<feature type="compositionally biased region" description="Polar residues" evidence="1">
    <location>
        <begin position="1546"/>
        <end position="1566"/>
    </location>
</feature>
<feature type="compositionally biased region" description="Basic and acidic residues" evidence="1">
    <location>
        <begin position="209"/>
        <end position="220"/>
    </location>
</feature>
<dbReference type="EnsemblPlants" id="Kaladp0520s0011.1.v1.1">
    <property type="protein sequence ID" value="Kaladp0520s0011.1.v1.1"/>
    <property type="gene ID" value="Kaladp0520s0011.v1.1"/>
</dbReference>
<feature type="compositionally biased region" description="Basic and acidic residues" evidence="1">
    <location>
        <begin position="44"/>
        <end position="86"/>
    </location>
</feature>
<dbReference type="PANTHER" id="PTHR47471">
    <property type="entry name" value="GYF DOMAIN-CONTAINING PROTEIN"/>
    <property type="match status" value="1"/>
</dbReference>
<keyword evidence="4" id="KW-1185">Reference proteome</keyword>